<gene>
    <name evidence="1" type="ORF">HINF_LOCUS38970</name>
    <name evidence="2" type="ORF">HINF_LOCUS45734</name>
</gene>
<dbReference type="GO" id="GO:0003677">
    <property type="term" value="F:DNA binding"/>
    <property type="evidence" value="ECO:0007669"/>
    <property type="project" value="InterPro"/>
</dbReference>
<organism evidence="1">
    <name type="scientific">Hexamita inflata</name>
    <dbReference type="NCBI Taxonomy" id="28002"/>
    <lineage>
        <taxon>Eukaryota</taxon>
        <taxon>Metamonada</taxon>
        <taxon>Diplomonadida</taxon>
        <taxon>Hexamitidae</taxon>
        <taxon>Hexamitinae</taxon>
        <taxon>Hexamita</taxon>
    </lineage>
</organism>
<proteinExistence type="predicted"/>
<accession>A0AA86UBJ8</accession>
<protein>
    <submittedName>
        <fullName evidence="1">Endonuclease/Exonuclease/phosphatase</fullName>
    </submittedName>
</protein>
<dbReference type="AlphaFoldDB" id="A0AA86UBJ8"/>
<dbReference type="EMBL" id="CAXDID020000199">
    <property type="protein sequence ID" value="CAL6053878.1"/>
    <property type="molecule type" value="Genomic_DNA"/>
</dbReference>
<keyword evidence="1" id="KW-0255">Endonuclease</keyword>
<dbReference type="InterPro" id="IPR036691">
    <property type="entry name" value="Endo/exonu/phosph_ase_sf"/>
</dbReference>
<keyword evidence="3" id="KW-1185">Reference proteome</keyword>
<dbReference type="SUPFAM" id="SSF56219">
    <property type="entry name" value="DNase I-like"/>
    <property type="match status" value="1"/>
</dbReference>
<comment type="caution">
    <text evidence="1">The sequence shown here is derived from an EMBL/GenBank/DDBJ whole genome shotgun (WGS) entry which is preliminary data.</text>
</comment>
<evidence type="ECO:0000313" key="2">
    <source>
        <dbReference type="EMBL" id="CAL6053878.1"/>
    </source>
</evidence>
<keyword evidence="1" id="KW-0540">Nuclease</keyword>
<evidence type="ECO:0000313" key="1">
    <source>
        <dbReference type="EMBL" id="CAI9951325.1"/>
    </source>
</evidence>
<keyword evidence="1" id="KW-0378">Hydrolase</keyword>
<dbReference type="Proteomes" id="UP001642409">
    <property type="component" value="Unassembled WGS sequence"/>
</dbReference>
<reference evidence="1" key="1">
    <citation type="submission" date="2023-06" db="EMBL/GenBank/DDBJ databases">
        <authorList>
            <person name="Kurt Z."/>
        </authorList>
    </citation>
    <scope>NUCLEOTIDE SEQUENCE</scope>
</reference>
<sequence>MKENQLVDCFRTIHPQLVKYSWFKNAKLRELNKGWRIDYFLVSQQLVPKVIECDIDYESQITMDHLPIILKIQ</sequence>
<dbReference type="GO" id="GO:0004519">
    <property type="term" value="F:endonuclease activity"/>
    <property type="evidence" value="ECO:0007669"/>
    <property type="project" value="UniProtKB-KW"/>
</dbReference>
<name>A0AA86UBJ8_9EUKA</name>
<dbReference type="GO" id="GO:0006281">
    <property type="term" value="P:DNA repair"/>
    <property type="evidence" value="ECO:0007669"/>
    <property type="project" value="InterPro"/>
</dbReference>
<dbReference type="PROSITE" id="PS00728">
    <property type="entry name" value="AP_NUCLEASE_F1_3"/>
    <property type="match status" value="1"/>
</dbReference>
<dbReference type="EMBL" id="CATOUU010000823">
    <property type="protein sequence ID" value="CAI9951325.1"/>
    <property type="molecule type" value="Genomic_DNA"/>
</dbReference>
<dbReference type="InterPro" id="IPR020848">
    <property type="entry name" value="AP_endonuclease_F1_CS"/>
</dbReference>
<reference evidence="2 3" key="2">
    <citation type="submission" date="2024-07" db="EMBL/GenBank/DDBJ databases">
        <authorList>
            <person name="Akdeniz Z."/>
        </authorList>
    </citation>
    <scope>NUCLEOTIDE SEQUENCE [LARGE SCALE GENOMIC DNA]</scope>
</reference>
<evidence type="ECO:0000313" key="3">
    <source>
        <dbReference type="Proteomes" id="UP001642409"/>
    </source>
</evidence>
<dbReference type="Gene3D" id="3.60.10.10">
    <property type="entry name" value="Endonuclease/exonuclease/phosphatase"/>
    <property type="match status" value="1"/>
</dbReference>